<evidence type="ECO:0000313" key="3">
    <source>
        <dbReference type="EMBL" id="KMS55488.1"/>
    </source>
</evidence>
<dbReference type="EMBL" id="JACU01000005">
    <property type="protein sequence ID" value="KMS55488.1"/>
    <property type="molecule type" value="Genomic_DNA"/>
</dbReference>
<sequence>MTASEPGNDVSGRPEPDTGAYRDIGPWKAGADHGASPHTAKAAETAQPIGGRPLLWRWWLLAALISLGLWGGIVALIK</sequence>
<keyword evidence="2" id="KW-0812">Transmembrane</keyword>
<keyword evidence="2" id="KW-0472">Membrane</keyword>
<proteinExistence type="predicted"/>
<gene>
    <name evidence="3" type="ORF">V474_18800</name>
</gene>
<feature type="transmembrane region" description="Helical" evidence="2">
    <location>
        <begin position="58"/>
        <end position="77"/>
    </location>
</feature>
<name>A0A0J7XWF1_9SPHN</name>
<dbReference type="PATRIC" id="fig|1114963.3.peg.2597"/>
<dbReference type="Proteomes" id="UP000052268">
    <property type="component" value="Unassembled WGS sequence"/>
</dbReference>
<accession>A0A0J7XWF1</accession>
<organism evidence="3 4">
    <name type="scientific">Novosphingobium barchaimii LL02</name>
    <dbReference type="NCBI Taxonomy" id="1114963"/>
    <lineage>
        <taxon>Bacteria</taxon>
        <taxon>Pseudomonadati</taxon>
        <taxon>Pseudomonadota</taxon>
        <taxon>Alphaproteobacteria</taxon>
        <taxon>Sphingomonadales</taxon>
        <taxon>Sphingomonadaceae</taxon>
        <taxon>Novosphingobium</taxon>
    </lineage>
</organism>
<evidence type="ECO:0000256" key="1">
    <source>
        <dbReference type="SAM" id="MobiDB-lite"/>
    </source>
</evidence>
<comment type="caution">
    <text evidence="3">The sequence shown here is derived from an EMBL/GenBank/DDBJ whole genome shotgun (WGS) entry which is preliminary data.</text>
</comment>
<evidence type="ECO:0000313" key="4">
    <source>
        <dbReference type="Proteomes" id="UP000052268"/>
    </source>
</evidence>
<keyword evidence="2" id="KW-1133">Transmembrane helix</keyword>
<protein>
    <submittedName>
        <fullName evidence="3">Uncharacterized protein</fullName>
    </submittedName>
</protein>
<feature type="region of interest" description="Disordered" evidence="1">
    <location>
        <begin position="1"/>
        <end position="44"/>
    </location>
</feature>
<evidence type="ECO:0000256" key="2">
    <source>
        <dbReference type="SAM" id="Phobius"/>
    </source>
</evidence>
<keyword evidence="4" id="KW-1185">Reference proteome</keyword>
<dbReference type="AlphaFoldDB" id="A0A0J7XWF1"/>
<reference evidence="3 4" key="1">
    <citation type="journal article" date="2015" name="G3 (Bethesda)">
        <title>Insights into Ongoing Evolution of the Hexachlorocyclohexane Catabolic Pathway from Comparative Genomics of Ten Sphingomonadaceae Strains.</title>
        <authorList>
            <person name="Pearce S.L."/>
            <person name="Oakeshott J.G."/>
            <person name="Pandey G."/>
        </authorList>
    </citation>
    <scope>NUCLEOTIDE SEQUENCE [LARGE SCALE GENOMIC DNA]</scope>
    <source>
        <strain evidence="3 4">LL02</strain>
    </source>
</reference>